<dbReference type="Proteomes" id="UP001500213">
    <property type="component" value="Unassembled WGS sequence"/>
</dbReference>
<reference evidence="2" key="1">
    <citation type="journal article" date="2019" name="Int. J. Syst. Evol. Microbiol.">
        <title>The Global Catalogue of Microorganisms (GCM) 10K type strain sequencing project: providing services to taxonomists for standard genome sequencing and annotation.</title>
        <authorList>
            <consortium name="The Broad Institute Genomics Platform"/>
            <consortium name="The Broad Institute Genome Sequencing Center for Infectious Disease"/>
            <person name="Wu L."/>
            <person name="Ma J."/>
        </authorList>
    </citation>
    <scope>NUCLEOTIDE SEQUENCE [LARGE SCALE GENOMIC DNA]</scope>
    <source>
        <strain evidence="2">JCM 17593</strain>
    </source>
</reference>
<evidence type="ECO:0000313" key="1">
    <source>
        <dbReference type="EMBL" id="GAA4191055.1"/>
    </source>
</evidence>
<organism evidence="1 2">
    <name type="scientific">Gryllotalpicola kribbensis</name>
    <dbReference type="NCBI Taxonomy" id="993084"/>
    <lineage>
        <taxon>Bacteria</taxon>
        <taxon>Bacillati</taxon>
        <taxon>Actinomycetota</taxon>
        <taxon>Actinomycetes</taxon>
        <taxon>Micrococcales</taxon>
        <taxon>Microbacteriaceae</taxon>
        <taxon>Gryllotalpicola</taxon>
    </lineage>
</organism>
<keyword evidence="2" id="KW-1185">Reference proteome</keyword>
<name>A0ABP8AUT5_9MICO</name>
<dbReference type="EMBL" id="BAABBX010000015">
    <property type="protein sequence ID" value="GAA4191055.1"/>
    <property type="molecule type" value="Genomic_DNA"/>
</dbReference>
<sequence>MPVRSARSDSEEFAFVLPGSWASIPLADADARAARISALVKQQFGTNDRLASRRRQFREELAASAKQAADAGAAAFSLSLELFPGIPVSGAMISVFEAWPAAGAGIEDTASRLAAAYPEAEVLETDAGPIARKATAGTQTYTTTTTPSLDLDYWVPAPGGSRVLATNVSLPIAPDPGPFTELFDSVISSIVWAEPVR</sequence>
<comment type="caution">
    <text evidence="1">The sequence shown here is derived from an EMBL/GenBank/DDBJ whole genome shotgun (WGS) entry which is preliminary data.</text>
</comment>
<accession>A0ABP8AUT5</accession>
<proteinExistence type="predicted"/>
<protein>
    <submittedName>
        <fullName evidence="1">Uncharacterized protein</fullName>
    </submittedName>
</protein>
<evidence type="ECO:0000313" key="2">
    <source>
        <dbReference type="Proteomes" id="UP001500213"/>
    </source>
</evidence>
<gene>
    <name evidence="1" type="ORF">GCM10022288_21320</name>
</gene>
<dbReference type="RefSeq" id="WP_344776668.1">
    <property type="nucleotide sequence ID" value="NZ_BAABBX010000015.1"/>
</dbReference>